<dbReference type="Proteomes" id="UP000050791">
    <property type="component" value="Unassembled WGS sequence"/>
</dbReference>
<organism evidence="9 10">
    <name type="scientific">Schistosoma mattheei</name>
    <dbReference type="NCBI Taxonomy" id="31246"/>
    <lineage>
        <taxon>Eukaryota</taxon>
        <taxon>Metazoa</taxon>
        <taxon>Spiralia</taxon>
        <taxon>Lophotrochozoa</taxon>
        <taxon>Platyhelminthes</taxon>
        <taxon>Trematoda</taxon>
        <taxon>Digenea</taxon>
        <taxon>Strigeidida</taxon>
        <taxon>Schistosomatoidea</taxon>
        <taxon>Schistosomatidae</taxon>
        <taxon>Schistosoma</taxon>
    </lineage>
</organism>
<dbReference type="PANTHER" id="PTHR10780:SF18">
    <property type="entry name" value="LD43650P"/>
    <property type="match status" value="1"/>
</dbReference>
<keyword evidence="5" id="KW-1000">Mitochondrion outer membrane</keyword>
<comment type="similarity">
    <text evidence="2">Belongs to the mitochondrial carrier (TC 2.A.29) family.</text>
</comment>
<keyword evidence="8" id="KW-0472">Membrane</keyword>
<dbReference type="Pfam" id="PF00153">
    <property type="entry name" value="Mito_carr"/>
    <property type="match status" value="1"/>
</dbReference>
<sequence>MPNILLPTFDCLLHIKYTVLTLIELTSVEATPRISLLFKNSMIDSDTDEFSQHVSCTIVPYVEQQPVAGIEVYFLRQLANPFRVAWTLIKLGYEPLAPVQFSSPLVLFGLSSPIYVYPNFFKYTYHLMKTIGVWNVLSTGLFANATHDFIVEIFRAAFRRRTNIWMRTENNFHNKKQIVIHTTTNQQTNKEFQAERLLEESRLSVFFERFTEILSLKLWEVLVSHPFYVITVRQIAALIGKETQYTFFPMAVRAVYRENGILGFFQGFIPRLIGEMILTSAYYCSCRLVRLLIFGLGRRSTENMNILRVLLYYTLHNYTYPFELTGCVMAVHGANLIGATESNSFHNWYECQRYLSQNQQLIRGWRPFLRSHVQQIHLPKLKS</sequence>
<proteinExistence type="inferred from homology"/>
<keyword evidence="6" id="KW-1133">Transmembrane helix</keyword>
<dbReference type="InterPro" id="IPR018108">
    <property type="entry name" value="MCP_transmembrane"/>
</dbReference>
<evidence type="ECO:0000256" key="6">
    <source>
        <dbReference type="ARBA" id="ARBA00022989"/>
    </source>
</evidence>
<dbReference type="InterPro" id="IPR023395">
    <property type="entry name" value="MCP_dom_sf"/>
</dbReference>
<dbReference type="PANTHER" id="PTHR10780">
    <property type="entry name" value="MITOCHONDRIAL CARRIER HOMOLOG"/>
    <property type="match status" value="1"/>
</dbReference>
<evidence type="ECO:0008006" key="11">
    <source>
        <dbReference type="Google" id="ProtNLM"/>
    </source>
</evidence>
<reference evidence="10" key="1">
    <citation type="submission" date="2023-11" db="UniProtKB">
        <authorList>
            <consortium name="WormBaseParasite"/>
        </authorList>
    </citation>
    <scope>IDENTIFICATION</scope>
</reference>
<evidence type="ECO:0000256" key="5">
    <source>
        <dbReference type="ARBA" id="ARBA00022787"/>
    </source>
</evidence>
<accession>A0AA85C2F4</accession>
<evidence type="ECO:0000256" key="8">
    <source>
        <dbReference type="ARBA" id="ARBA00023136"/>
    </source>
</evidence>
<evidence type="ECO:0000256" key="2">
    <source>
        <dbReference type="ARBA" id="ARBA00006375"/>
    </source>
</evidence>
<name>A0AA85C2F4_9TREM</name>
<evidence type="ECO:0000313" key="9">
    <source>
        <dbReference type="Proteomes" id="UP000050791"/>
    </source>
</evidence>
<protein>
    <recommendedName>
        <fullName evidence="11">Mitochondrial carrier homolog 2</fullName>
    </recommendedName>
</protein>
<keyword evidence="3" id="KW-0812">Transmembrane</keyword>
<evidence type="ECO:0000256" key="1">
    <source>
        <dbReference type="ARBA" id="ARBA00004374"/>
    </source>
</evidence>
<dbReference type="WBParaSite" id="SMTH1_89330.1">
    <property type="protein sequence ID" value="SMTH1_89330.1"/>
    <property type="gene ID" value="SMTH1_89330"/>
</dbReference>
<dbReference type="AlphaFoldDB" id="A0AA85C2F4"/>
<keyword evidence="7" id="KW-0496">Mitochondrion</keyword>
<dbReference type="SUPFAM" id="SSF103506">
    <property type="entry name" value="Mitochondrial carrier"/>
    <property type="match status" value="1"/>
</dbReference>
<dbReference type="GO" id="GO:0005741">
    <property type="term" value="C:mitochondrial outer membrane"/>
    <property type="evidence" value="ECO:0007669"/>
    <property type="project" value="UniProtKB-SubCell"/>
</dbReference>
<evidence type="ECO:0000256" key="7">
    <source>
        <dbReference type="ARBA" id="ARBA00023128"/>
    </source>
</evidence>
<evidence type="ECO:0000313" key="10">
    <source>
        <dbReference type="WBParaSite" id="SMTH1_89330.1"/>
    </source>
</evidence>
<evidence type="ECO:0000256" key="3">
    <source>
        <dbReference type="ARBA" id="ARBA00022692"/>
    </source>
</evidence>
<evidence type="ECO:0000256" key="4">
    <source>
        <dbReference type="ARBA" id="ARBA00022737"/>
    </source>
</evidence>
<dbReference type="Gene3D" id="1.50.40.10">
    <property type="entry name" value="Mitochondrial carrier domain"/>
    <property type="match status" value="1"/>
</dbReference>
<comment type="subcellular location">
    <subcellularLocation>
        <location evidence="1">Mitochondrion outer membrane</location>
        <topology evidence="1">Multi-pass membrane protein</topology>
    </subcellularLocation>
</comment>
<keyword evidence="4" id="KW-0677">Repeat</keyword>